<dbReference type="EMBL" id="MT143706">
    <property type="protein sequence ID" value="QJB01225.1"/>
    <property type="molecule type" value="Genomic_DNA"/>
</dbReference>
<reference evidence="1" key="1">
    <citation type="submission" date="2020-03" db="EMBL/GenBank/DDBJ databases">
        <title>The deep terrestrial virosphere.</title>
        <authorList>
            <person name="Holmfeldt K."/>
            <person name="Nilsson E."/>
            <person name="Simone D."/>
            <person name="Lopez-Fernandez M."/>
            <person name="Wu X."/>
            <person name="de Brujin I."/>
            <person name="Lundin D."/>
            <person name="Andersson A."/>
            <person name="Bertilsson S."/>
            <person name="Dopson M."/>
        </authorList>
    </citation>
    <scope>NUCLEOTIDE SEQUENCE</scope>
    <source>
        <strain evidence="1">MM171A00126</strain>
        <strain evidence="2">MM171B00120</strain>
    </source>
</reference>
<proteinExistence type="predicted"/>
<dbReference type="EMBL" id="MT143895">
    <property type="protein sequence ID" value="QJB05167.1"/>
    <property type="molecule type" value="Genomic_DNA"/>
</dbReference>
<evidence type="ECO:0000313" key="1">
    <source>
        <dbReference type="EMBL" id="QJB01225.1"/>
    </source>
</evidence>
<dbReference type="AlphaFoldDB" id="A0A6M3M693"/>
<gene>
    <name evidence="1" type="ORF">MM171A00126_0065</name>
    <name evidence="2" type="ORF">MM171B00120_0063</name>
</gene>
<accession>A0A6M3M693</accession>
<protein>
    <submittedName>
        <fullName evidence="1">Uncharacterized protein</fullName>
    </submittedName>
</protein>
<evidence type="ECO:0000313" key="2">
    <source>
        <dbReference type="EMBL" id="QJB05167.1"/>
    </source>
</evidence>
<organism evidence="1">
    <name type="scientific">viral metagenome</name>
    <dbReference type="NCBI Taxonomy" id="1070528"/>
    <lineage>
        <taxon>unclassified sequences</taxon>
        <taxon>metagenomes</taxon>
        <taxon>organismal metagenomes</taxon>
    </lineage>
</organism>
<name>A0A6M3M693_9ZZZZ</name>
<sequence>MSKEWKLVPVELTEAMREAYEANSIAPIGPISKYGYRAMLDAAPEAPRQEPVACMVRHRHIITEARIAADGQDHFSQWTDWYPNSLEYGKAVTDPGRNNPVCYEMAPLYDYPSEPDIEAAAKKLAACMDYPWEHMPEQGRASMREHAKAVIDAALGSKQ</sequence>